<dbReference type="RefSeq" id="WP_378139503.1">
    <property type="nucleotide sequence ID" value="NZ_JBHSMI010000067.1"/>
</dbReference>
<dbReference type="Proteomes" id="UP001596113">
    <property type="component" value="Unassembled WGS sequence"/>
</dbReference>
<proteinExistence type="predicted"/>
<sequence>MEWKEGTQAHGIEPDTDVDMTGRIRAFIREELADGTRRFRFKPGVYEIADEKARRDFEALMSGSGQWDLGESVDLKNTFLSFEGMERIELDFQGSVLRFHGLIQPFSFRACKEVVIRNVRIDWARPLFSQGEIVAADENGLEIAFDPAYPVASGLPIAAMLDFVPGSAHPLRCKLDWFYFADRTELTGEQRVRISYKPHIRDQVMSGSRAAPSPGQHVVVRHVMNYKSAFLFYQCDNVAMENVTIYTAPGMGVIGHGCGDVTMRGLRVMRRPGSRNVLSTNTDATHFIGCSGTITFDDCLFEGMGDDATNVHGFYVSVREIGGDRSLVCGIDADIQSECSEIPAPGDRMELTRRATLKPYGVLTVRKAERLPNGDVEIQFEEDVRGYEMGDLLTNVSRMATLRFTNSIVRNNRARAILVQTRDAVIADNTFDHCTGSAIHVNCAEGWMESAATQDVSVTRNLFLSCGFGGGTYRGASALALMTESKEAEAGVHRGFAFTGNVVYGNGIRGVSLSSLDGGYVSGNRFIDSGENVHVDWEHCSGIVVD</sequence>
<name>A0ABW0I758_9BACL</name>
<accession>A0ABW0I758</accession>
<evidence type="ECO:0000313" key="2">
    <source>
        <dbReference type="Proteomes" id="UP001596113"/>
    </source>
</evidence>
<reference evidence="2" key="1">
    <citation type="journal article" date="2019" name="Int. J. Syst. Evol. Microbiol.">
        <title>The Global Catalogue of Microorganisms (GCM) 10K type strain sequencing project: providing services to taxonomists for standard genome sequencing and annotation.</title>
        <authorList>
            <consortium name="The Broad Institute Genomics Platform"/>
            <consortium name="The Broad Institute Genome Sequencing Center for Infectious Disease"/>
            <person name="Wu L."/>
            <person name="Ma J."/>
        </authorList>
    </citation>
    <scope>NUCLEOTIDE SEQUENCE [LARGE SCALE GENOMIC DNA]</scope>
    <source>
        <strain evidence="2">CGMCC 1.18575</strain>
    </source>
</reference>
<dbReference type="SMART" id="SM00710">
    <property type="entry name" value="PbH1"/>
    <property type="match status" value="6"/>
</dbReference>
<dbReference type="EMBL" id="JBHSMI010000067">
    <property type="protein sequence ID" value="MFC5407122.1"/>
    <property type="molecule type" value="Genomic_DNA"/>
</dbReference>
<keyword evidence="2" id="KW-1185">Reference proteome</keyword>
<dbReference type="SUPFAM" id="SSF51126">
    <property type="entry name" value="Pectin lyase-like"/>
    <property type="match status" value="1"/>
</dbReference>
<gene>
    <name evidence="1" type="ORF">ACFPOF_30720</name>
</gene>
<comment type="caution">
    <text evidence="1">The sequence shown here is derived from an EMBL/GenBank/DDBJ whole genome shotgun (WGS) entry which is preliminary data.</text>
</comment>
<evidence type="ECO:0000313" key="1">
    <source>
        <dbReference type="EMBL" id="MFC5407122.1"/>
    </source>
</evidence>
<dbReference type="InterPro" id="IPR012334">
    <property type="entry name" value="Pectin_lyas_fold"/>
</dbReference>
<organism evidence="1 2">
    <name type="scientific">Cohnella soli</name>
    <dbReference type="NCBI Taxonomy" id="425005"/>
    <lineage>
        <taxon>Bacteria</taxon>
        <taxon>Bacillati</taxon>
        <taxon>Bacillota</taxon>
        <taxon>Bacilli</taxon>
        <taxon>Bacillales</taxon>
        <taxon>Paenibacillaceae</taxon>
        <taxon>Cohnella</taxon>
    </lineage>
</organism>
<evidence type="ECO:0008006" key="3">
    <source>
        <dbReference type="Google" id="ProtNLM"/>
    </source>
</evidence>
<dbReference type="InterPro" id="IPR011050">
    <property type="entry name" value="Pectin_lyase_fold/virulence"/>
</dbReference>
<dbReference type="InterPro" id="IPR006626">
    <property type="entry name" value="PbH1"/>
</dbReference>
<protein>
    <recommendedName>
        <fullName evidence="3">Right-handed parallel beta-helix repeat-containing protein</fullName>
    </recommendedName>
</protein>
<dbReference type="Gene3D" id="2.160.20.10">
    <property type="entry name" value="Single-stranded right-handed beta-helix, Pectin lyase-like"/>
    <property type="match status" value="2"/>
</dbReference>